<protein>
    <submittedName>
        <fullName evidence="2">Uncharacterized protein</fullName>
    </submittedName>
</protein>
<proteinExistence type="predicted"/>
<name>A0A9N7NNI1_STRHE</name>
<organism evidence="2 3">
    <name type="scientific">Striga hermonthica</name>
    <name type="common">Purple witchweed</name>
    <name type="synonym">Buchnera hermonthica</name>
    <dbReference type="NCBI Taxonomy" id="68872"/>
    <lineage>
        <taxon>Eukaryota</taxon>
        <taxon>Viridiplantae</taxon>
        <taxon>Streptophyta</taxon>
        <taxon>Embryophyta</taxon>
        <taxon>Tracheophyta</taxon>
        <taxon>Spermatophyta</taxon>
        <taxon>Magnoliopsida</taxon>
        <taxon>eudicotyledons</taxon>
        <taxon>Gunneridae</taxon>
        <taxon>Pentapetalae</taxon>
        <taxon>asterids</taxon>
        <taxon>lamiids</taxon>
        <taxon>Lamiales</taxon>
        <taxon>Orobanchaceae</taxon>
        <taxon>Buchnereae</taxon>
        <taxon>Striga</taxon>
    </lineage>
</organism>
<evidence type="ECO:0000256" key="1">
    <source>
        <dbReference type="SAM" id="MobiDB-lite"/>
    </source>
</evidence>
<reference evidence="2" key="1">
    <citation type="submission" date="2019-12" db="EMBL/GenBank/DDBJ databases">
        <authorList>
            <person name="Scholes J."/>
        </authorList>
    </citation>
    <scope>NUCLEOTIDE SEQUENCE</scope>
</reference>
<dbReference type="EMBL" id="CACSLK010027838">
    <property type="protein sequence ID" value="CAA0833230.1"/>
    <property type="molecule type" value="Genomic_DNA"/>
</dbReference>
<sequence length="86" mass="9421">MAVCIQSSDSAFLFCAAVTVPLTSVVLSLCWPDSRAKGASPDHSGRRAATLREDRTGGSTIDHAELWDVDLDFDMRKLVHWNQSSL</sequence>
<evidence type="ECO:0000313" key="3">
    <source>
        <dbReference type="Proteomes" id="UP001153555"/>
    </source>
</evidence>
<dbReference type="AlphaFoldDB" id="A0A9N7NNI1"/>
<comment type="caution">
    <text evidence="2">The sequence shown here is derived from an EMBL/GenBank/DDBJ whole genome shotgun (WGS) entry which is preliminary data.</text>
</comment>
<accession>A0A9N7NNI1</accession>
<gene>
    <name evidence="2" type="ORF">SHERM_28498</name>
</gene>
<dbReference type="Proteomes" id="UP001153555">
    <property type="component" value="Unassembled WGS sequence"/>
</dbReference>
<evidence type="ECO:0000313" key="2">
    <source>
        <dbReference type="EMBL" id="CAA0833230.1"/>
    </source>
</evidence>
<feature type="region of interest" description="Disordered" evidence="1">
    <location>
        <begin position="34"/>
        <end position="54"/>
    </location>
</feature>
<keyword evidence="3" id="KW-1185">Reference proteome</keyword>